<feature type="transmembrane region" description="Helical" evidence="6">
    <location>
        <begin position="347"/>
        <end position="365"/>
    </location>
</feature>
<dbReference type="Pfam" id="PF04932">
    <property type="entry name" value="Wzy_C"/>
    <property type="match status" value="1"/>
</dbReference>
<evidence type="ECO:0000256" key="2">
    <source>
        <dbReference type="ARBA" id="ARBA00022692"/>
    </source>
</evidence>
<comment type="subcellular location">
    <subcellularLocation>
        <location evidence="1">Membrane</location>
        <topology evidence="1">Multi-pass membrane protein</topology>
    </subcellularLocation>
</comment>
<evidence type="ECO:0000256" key="3">
    <source>
        <dbReference type="ARBA" id="ARBA00022989"/>
    </source>
</evidence>
<dbReference type="EMBL" id="VVIW01000001">
    <property type="protein sequence ID" value="NHZ39000.1"/>
    <property type="molecule type" value="Genomic_DNA"/>
</dbReference>
<proteinExistence type="predicted"/>
<feature type="transmembrane region" description="Helical" evidence="6">
    <location>
        <begin position="252"/>
        <end position="271"/>
    </location>
</feature>
<feature type="domain" description="O-antigen ligase-related" evidence="7">
    <location>
        <begin position="332"/>
        <end position="482"/>
    </location>
</feature>
<feature type="transmembrane region" description="Helical" evidence="6">
    <location>
        <begin position="298"/>
        <end position="318"/>
    </location>
</feature>
<reference evidence="8 9" key="1">
    <citation type="submission" date="2019-09" db="EMBL/GenBank/DDBJ databases">
        <title>Taxonomy of Antarctic Massilia spp.: description of Massilia rubra sp. nov., Massilia aquatica sp. nov., Massilia mucilaginosa sp. nov., Massilia frigida sp. nov. isolated from streams, lakes and regoliths.</title>
        <authorList>
            <person name="Holochova P."/>
            <person name="Sedlacek I."/>
            <person name="Kralova S."/>
            <person name="Maslanova I."/>
            <person name="Busse H.-J."/>
            <person name="Stankova E."/>
            <person name="Vrbovska V."/>
            <person name="Kovarovic V."/>
            <person name="Bartak M."/>
            <person name="Svec P."/>
            <person name="Pantucek R."/>
        </authorList>
    </citation>
    <scope>NUCLEOTIDE SEQUENCE [LARGE SCALE GENOMIC DNA]</scope>
    <source>
        <strain evidence="8 9">CCM 8693</strain>
    </source>
</reference>
<feature type="transmembrane region" description="Helical" evidence="6">
    <location>
        <begin position="325"/>
        <end position="341"/>
    </location>
</feature>
<keyword evidence="4 6" id="KW-0472">Membrane</keyword>
<sequence length="553" mass="59948">MASSDISARARYGLTIASRRRTMTLFSIVFFRVQDSNLVRLRHAAIVKTRPVPEARHSRTRGPGAATTTSQACQIRPRRRLSAHAYACHRPCADGTVKWRTNFRGAAAARPAPAIATPPARHARPRSLNKAIATMQDSPGFPITRLERAVQYLLLLALFCVPFSTWLTNVFAGCCVLCFGAAVATSAPLRAVLRTPPALLAIGLLALLALGASWSIGPPADIGSALKKYARLLVLPIAVATSLRDPGMPARALAAFFGGAAVLASSNYLVWHDLMPASSEGWWRIGTATDSFSFKNHITIGILLSFATVTCLLGATYVQGTRARVACVAAGILFSVPIIFLNQGRTGYVTLFVGMVVLFLLRVRFTPLRTTFGLAAIVLLFVGFYASSNNFKQRTDDLITEVRTDQKRSPNGLRMSYLRVGTGIVAAHPLAGLGTGSFAEVYAPTALRDWPEDELGHTRHQPHSEFLLIAAQLGVPGLLLYFAMLASLLRPALRTRSFHADALVLLWVIYVVSSSFNSLLWDVTEAYWFLLLAGSLYASARHQAQPALRPAAP</sequence>
<feature type="transmembrane region" description="Helical" evidence="6">
    <location>
        <begin position="152"/>
        <end position="185"/>
    </location>
</feature>
<dbReference type="InterPro" id="IPR051533">
    <property type="entry name" value="WaaL-like"/>
</dbReference>
<feature type="region of interest" description="Disordered" evidence="5">
    <location>
        <begin position="52"/>
        <end position="72"/>
    </location>
</feature>
<keyword evidence="9" id="KW-1185">Reference proteome</keyword>
<dbReference type="Proteomes" id="UP000819052">
    <property type="component" value="Unassembled WGS sequence"/>
</dbReference>
<dbReference type="InterPro" id="IPR007016">
    <property type="entry name" value="O-antigen_ligase-rel_domated"/>
</dbReference>
<keyword evidence="2 6" id="KW-0812">Transmembrane</keyword>
<evidence type="ECO:0000259" key="7">
    <source>
        <dbReference type="Pfam" id="PF04932"/>
    </source>
</evidence>
<name>A0ABX0M3A7_9BURK</name>
<accession>A0ABX0M3A7</accession>
<evidence type="ECO:0000256" key="5">
    <source>
        <dbReference type="SAM" id="MobiDB-lite"/>
    </source>
</evidence>
<evidence type="ECO:0000256" key="6">
    <source>
        <dbReference type="SAM" id="Phobius"/>
    </source>
</evidence>
<evidence type="ECO:0000313" key="9">
    <source>
        <dbReference type="Proteomes" id="UP000819052"/>
    </source>
</evidence>
<gene>
    <name evidence="8" type="ORF">F1609_02285</name>
</gene>
<feature type="transmembrane region" description="Helical" evidence="6">
    <location>
        <begin position="500"/>
        <end position="520"/>
    </location>
</feature>
<feature type="transmembrane region" description="Helical" evidence="6">
    <location>
        <begin position="372"/>
        <end position="388"/>
    </location>
</feature>
<evidence type="ECO:0000256" key="4">
    <source>
        <dbReference type="ARBA" id="ARBA00023136"/>
    </source>
</evidence>
<keyword evidence="3 6" id="KW-1133">Transmembrane helix</keyword>
<dbReference type="PANTHER" id="PTHR37422">
    <property type="entry name" value="TEICHURONIC ACID BIOSYNTHESIS PROTEIN TUAE"/>
    <property type="match status" value="1"/>
</dbReference>
<evidence type="ECO:0000256" key="1">
    <source>
        <dbReference type="ARBA" id="ARBA00004141"/>
    </source>
</evidence>
<evidence type="ECO:0000313" key="8">
    <source>
        <dbReference type="EMBL" id="NHZ39000.1"/>
    </source>
</evidence>
<keyword evidence="8" id="KW-0436">Ligase</keyword>
<feature type="transmembrane region" description="Helical" evidence="6">
    <location>
        <begin position="466"/>
        <end position="488"/>
    </location>
</feature>
<dbReference type="PANTHER" id="PTHR37422:SF13">
    <property type="entry name" value="LIPOPOLYSACCHARIDE BIOSYNTHESIS PROTEIN PA4999-RELATED"/>
    <property type="match status" value="1"/>
</dbReference>
<organism evidence="8 9">
    <name type="scientific">Massilia aquatica</name>
    <dbReference type="NCBI Taxonomy" id="2609000"/>
    <lineage>
        <taxon>Bacteria</taxon>
        <taxon>Pseudomonadati</taxon>
        <taxon>Pseudomonadota</taxon>
        <taxon>Betaproteobacteria</taxon>
        <taxon>Burkholderiales</taxon>
        <taxon>Oxalobacteraceae</taxon>
        <taxon>Telluria group</taxon>
        <taxon>Massilia</taxon>
    </lineage>
</organism>
<protein>
    <submittedName>
        <fullName evidence="8">O-antigen ligase family protein</fullName>
    </submittedName>
</protein>
<feature type="transmembrane region" description="Helical" evidence="6">
    <location>
        <begin position="197"/>
        <end position="217"/>
    </location>
</feature>
<dbReference type="GO" id="GO:0016874">
    <property type="term" value="F:ligase activity"/>
    <property type="evidence" value="ECO:0007669"/>
    <property type="project" value="UniProtKB-KW"/>
</dbReference>
<comment type="caution">
    <text evidence="8">The sequence shown here is derived from an EMBL/GenBank/DDBJ whole genome shotgun (WGS) entry which is preliminary data.</text>
</comment>